<name>A0A2S3WPW9_PSEPU</name>
<dbReference type="RefSeq" id="WP_103469946.1">
    <property type="nucleotide sequence ID" value="NZ_MING01000083.1"/>
</dbReference>
<reference evidence="1 2" key="1">
    <citation type="submission" date="2016-08" db="EMBL/GenBank/DDBJ databases">
        <authorList>
            <person name="Seilhamer J.J."/>
        </authorList>
    </citation>
    <scope>NUCLEOTIDE SEQUENCE [LARGE SCALE GENOMIC DNA]</scope>
    <source>
        <strain evidence="1 2">KH-18-2</strain>
    </source>
</reference>
<dbReference type="EMBL" id="MING01000083">
    <property type="protein sequence ID" value="POG03466.1"/>
    <property type="molecule type" value="Genomic_DNA"/>
</dbReference>
<sequence>MNQYPKGLPCALRDGYGFEPVNNISRTEMESGRARQRIMFDSVPTLVPLAWICSERQALLFEAWAAQVARAGWFLIPLKIPGGTREVEVRFTKTPSGPELVGVSSWRYTAQCELRERPLLEPGWAELMPEWVLMMNIVDLAVNREWPKA</sequence>
<organism evidence="1 2">
    <name type="scientific">Pseudomonas putida</name>
    <name type="common">Arthrobacter siderocapsulatus</name>
    <dbReference type="NCBI Taxonomy" id="303"/>
    <lineage>
        <taxon>Bacteria</taxon>
        <taxon>Pseudomonadati</taxon>
        <taxon>Pseudomonadota</taxon>
        <taxon>Gammaproteobacteria</taxon>
        <taxon>Pseudomonadales</taxon>
        <taxon>Pseudomonadaceae</taxon>
        <taxon>Pseudomonas</taxon>
    </lineage>
</organism>
<dbReference type="AlphaFoldDB" id="A0A2S3WPW9"/>
<accession>A0A2S3WPW9</accession>
<evidence type="ECO:0000313" key="1">
    <source>
        <dbReference type="EMBL" id="POG03466.1"/>
    </source>
</evidence>
<proteinExistence type="predicted"/>
<reference evidence="1 2" key="2">
    <citation type="submission" date="2018-03" db="EMBL/GenBank/DDBJ databases">
        <title>Draft genome of Pseudomonas putida strain KH-18-2.</title>
        <authorList>
            <person name="Yoshizawa S."/>
            <person name="Khan N.H."/>
            <person name="Nishimura M."/>
            <person name="Chiura H.X."/>
            <person name="Ogura Y."/>
            <person name="Hayashi T."/>
            <person name="Kogure K."/>
        </authorList>
    </citation>
    <scope>NUCLEOTIDE SEQUENCE [LARGE SCALE GENOMIC DNA]</scope>
    <source>
        <strain evidence="1 2">KH-18-2</strain>
    </source>
</reference>
<gene>
    <name evidence="1" type="ORF">BGP82_19535</name>
</gene>
<evidence type="ECO:0000313" key="2">
    <source>
        <dbReference type="Proteomes" id="UP000237378"/>
    </source>
</evidence>
<comment type="caution">
    <text evidence="1">The sequence shown here is derived from an EMBL/GenBank/DDBJ whole genome shotgun (WGS) entry which is preliminary data.</text>
</comment>
<protein>
    <submittedName>
        <fullName evidence="1">Uncharacterized protein</fullName>
    </submittedName>
</protein>
<dbReference type="Proteomes" id="UP000237378">
    <property type="component" value="Unassembled WGS sequence"/>
</dbReference>